<reference evidence="2" key="1">
    <citation type="journal article" date="2019" name="Int. J. Syst. Evol. Microbiol.">
        <title>The Global Catalogue of Microorganisms (GCM) 10K type strain sequencing project: providing services to taxonomists for standard genome sequencing and annotation.</title>
        <authorList>
            <consortium name="The Broad Institute Genomics Platform"/>
            <consortium name="The Broad Institute Genome Sequencing Center for Infectious Disease"/>
            <person name="Wu L."/>
            <person name="Ma J."/>
        </authorList>
    </citation>
    <scope>NUCLEOTIDE SEQUENCE [LARGE SCALE GENOMIC DNA]</scope>
    <source>
        <strain evidence="2">JCM 14319</strain>
    </source>
</reference>
<sequence>MNFIWATRGRTWGTRFVRDGGYRDPLPVYDEAFSGAQDGPEVWRRVGEIVALRFSDPDGRRDRAGRVISHEFVLFPPEANRIDSIEKGRQILWPEVQGEYARVWESTVPPTASA</sequence>
<protein>
    <submittedName>
        <fullName evidence="1">Uncharacterized protein</fullName>
    </submittedName>
</protein>
<proteinExistence type="predicted"/>
<keyword evidence="2" id="KW-1185">Reference proteome</keyword>
<evidence type="ECO:0000313" key="1">
    <source>
        <dbReference type="EMBL" id="GAA1768720.1"/>
    </source>
</evidence>
<comment type="caution">
    <text evidence="1">The sequence shown here is derived from an EMBL/GenBank/DDBJ whole genome shotgun (WGS) entry which is preliminary data.</text>
</comment>
<organism evidence="1 2">
    <name type="scientific">Agromyces humatus</name>
    <dbReference type="NCBI Taxonomy" id="279573"/>
    <lineage>
        <taxon>Bacteria</taxon>
        <taxon>Bacillati</taxon>
        <taxon>Actinomycetota</taxon>
        <taxon>Actinomycetes</taxon>
        <taxon>Micrococcales</taxon>
        <taxon>Microbacteriaceae</taxon>
        <taxon>Agromyces</taxon>
    </lineage>
</organism>
<name>A0ABP4X9G7_9MICO</name>
<dbReference type="EMBL" id="BAAANH010000007">
    <property type="protein sequence ID" value="GAA1768720.1"/>
    <property type="molecule type" value="Genomic_DNA"/>
</dbReference>
<dbReference type="Proteomes" id="UP001500506">
    <property type="component" value="Unassembled WGS sequence"/>
</dbReference>
<evidence type="ECO:0000313" key="2">
    <source>
        <dbReference type="Proteomes" id="UP001500506"/>
    </source>
</evidence>
<accession>A0ABP4X9G7</accession>
<gene>
    <name evidence="1" type="ORF">GCM10009747_32130</name>
</gene>